<dbReference type="PANTHER" id="PTHR11106:SF27">
    <property type="entry name" value="MACRO DOMAIN-CONTAINING PROTEIN"/>
    <property type="match status" value="1"/>
</dbReference>
<dbReference type="Gene3D" id="1.10.260.40">
    <property type="entry name" value="lambda repressor-like DNA-binding domains"/>
    <property type="match status" value="1"/>
</dbReference>
<dbReference type="PROSITE" id="PS51154">
    <property type="entry name" value="MACRO"/>
    <property type="match status" value="1"/>
</dbReference>
<evidence type="ECO:0000313" key="2">
    <source>
        <dbReference type="EMBL" id="QNM07479.1"/>
    </source>
</evidence>
<dbReference type="SUPFAM" id="SSF47413">
    <property type="entry name" value="lambda repressor-like DNA-binding domains"/>
    <property type="match status" value="1"/>
</dbReference>
<reference evidence="2 3" key="1">
    <citation type="submission" date="2020-08" db="EMBL/GenBank/DDBJ databases">
        <authorList>
            <person name="Liu C."/>
            <person name="Sun Q."/>
        </authorList>
    </citation>
    <scope>NUCLEOTIDE SEQUENCE [LARGE SCALE GENOMIC DNA]</scope>
    <source>
        <strain evidence="2 3">NSJ-29</strain>
    </source>
</reference>
<dbReference type="RefSeq" id="WP_249328299.1">
    <property type="nucleotide sequence ID" value="NZ_CP060635.1"/>
</dbReference>
<dbReference type="AlphaFoldDB" id="A0A7G9G9J7"/>
<dbReference type="InterPro" id="IPR043472">
    <property type="entry name" value="Macro_dom-like"/>
</dbReference>
<protein>
    <submittedName>
        <fullName evidence="2">Macro domain-containing protein</fullName>
    </submittedName>
</protein>
<keyword evidence="3" id="KW-1185">Reference proteome</keyword>
<dbReference type="InterPro" id="IPR010982">
    <property type="entry name" value="Lambda_DNA-bd_dom_sf"/>
</dbReference>
<dbReference type="Pfam" id="PF01661">
    <property type="entry name" value="Macro"/>
    <property type="match status" value="1"/>
</dbReference>
<accession>A0A7G9G9J7</accession>
<dbReference type="Gene3D" id="3.40.220.10">
    <property type="entry name" value="Leucine Aminopeptidase, subunit E, domain 1"/>
    <property type="match status" value="1"/>
</dbReference>
<evidence type="ECO:0000313" key="3">
    <source>
        <dbReference type="Proteomes" id="UP000515860"/>
    </source>
</evidence>
<dbReference type="EMBL" id="CP060635">
    <property type="protein sequence ID" value="QNM07479.1"/>
    <property type="molecule type" value="Genomic_DNA"/>
</dbReference>
<feature type="domain" description="Macro" evidence="1">
    <location>
        <begin position="1"/>
        <end position="168"/>
    </location>
</feature>
<dbReference type="InterPro" id="IPR002589">
    <property type="entry name" value="Macro_dom"/>
</dbReference>
<dbReference type="SUPFAM" id="SSF52949">
    <property type="entry name" value="Macro domain-like"/>
    <property type="match status" value="1"/>
</dbReference>
<dbReference type="CDD" id="cd02908">
    <property type="entry name" value="Macro_OAADPr_deacetylase"/>
    <property type="match status" value="1"/>
</dbReference>
<dbReference type="Proteomes" id="UP000515860">
    <property type="component" value="Chromosome"/>
</dbReference>
<dbReference type="GO" id="GO:0003677">
    <property type="term" value="F:DNA binding"/>
    <property type="evidence" value="ECO:0007669"/>
    <property type="project" value="InterPro"/>
</dbReference>
<name>A0A7G9G9J7_9FIRM</name>
<proteinExistence type="predicted"/>
<gene>
    <name evidence="2" type="ORF">H9Q79_11105</name>
</gene>
<dbReference type="PANTHER" id="PTHR11106">
    <property type="entry name" value="GANGLIOSIDE INDUCED DIFFERENTIATION ASSOCIATED PROTEIN 2-RELATED"/>
    <property type="match status" value="1"/>
</dbReference>
<dbReference type="KEGG" id="whj:H9Q79_11105"/>
<evidence type="ECO:0000259" key="1">
    <source>
        <dbReference type="PROSITE" id="PS51154"/>
    </source>
</evidence>
<organism evidence="2 3">
    <name type="scientific">Wansuia hejianensis</name>
    <dbReference type="NCBI Taxonomy" id="2763667"/>
    <lineage>
        <taxon>Bacteria</taxon>
        <taxon>Bacillati</taxon>
        <taxon>Bacillota</taxon>
        <taxon>Clostridia</taxon>
        <taxon>Lachnospirales</taxon>
        <taxon>Lachnospiraceae</taxon>
        <taxon>Wansuia</taxon>
    </lineage>
</organism>
<sequence length="336" mass="37292">MPFTIIRDDISRVPADAVVNAANTRLQYGSGVCGAIFEGAGVRDMQAACGAIGSCPTGRAVITPGFRLPARYVIHTAGPVWSGGRCGEEELLRGCYRNSLALALEYGLKSIAFPLISAGIYGYPKKEALEVAVSEFRSFLEGQEMDIYLVLYDRKAMDIGNRLKSSVRKYINDHYVAEQALLSSPARPPVPLMNSFSREEEGPAVLKEDPAGYRDRRTLKELLARRNETFSRMLLRLIDDKGLTDVQVYKKANIDRKLFSKIRSSESYAPSKRTALSLAIALELSLDEARDLLMRAGYALSCSNRQDVIVEYFLRAGEYDIFTINETLFAFGEPTL</sequence>
<dbReference type="SMART" id="SM00506">
    <property type="entry name" value="A1pp"/>
    <property type="match status" value="1"/>
</dbReference>